<accession>A0AAQ4DYH2</accession>
<comment type="caution">
    <text evidence="1">The sequence shown here is derived from an EMBL/GenBank/DDBJ whole genome shotgun (WGS) entry which is preliminary data.</text>
</comment>
<keyword evidence="2" id="KW-1185">Reference proteome</keyword>
<proteinExistence type="predicted"/>
<evidence type="ECO:0000313" key="2">
    <source>
        <dbReference type="Proteomes" id="UP001321473"/>
    </source>
</evidence>
<reference evidence="1 2" key="1">
    <citation type="journal article" date="2023" name="Arcadia Sci">
        <title>De novo assembly of a long-read Amblyomma americanum tick genome.</title>
        <authorList>
            <person name="Chou S."/>
            <person name="Poskanzer K.E."/>
            <person name="Rollins M."/>
            <person name="Thuy-Boun P.S."/>
        </authorList>
    </citation>
    <scope>NUCLEOTIDE SEQUENCE [LARGE SCALE GENOMIC DNA]</scope>
    <source>
        <strain evidence="1">F_SG_1</strain>
        <tissue evidence="1">Salivary glands</tissue>
    </source>
</reference>
<organism evidence="1 2">
    <name type="scientific">Amblyomma americanum</name>
    <name type="common">Lone star tick</name>
    <dbReference type="NCBI Taxonomy" id="6943"/>
    <lineage>
        <taxon>Eukaryota</taxon>
        <taxon>Metazoa</taxon>
        <taxon>Ecdysozoa</taxon>
        <taxon>Arthropoda</taxon>
        <taxon>Chelicerata</taxon>
        <taxon>Arachnida</taxon>
        <taxon>Acari</taxon>
        <taxon>Parasitiformes</taxon>
        <taxon>Ixodida</taxon>
        <taxon>Ixodoidea</taxon>
        <taxon>Ixodidae</taxon>
        <taxon>Amblyomminae</taxon>
        <taxon>Amblyomma</taxon>
    </lineage>
</organism>
<sequence length="165" mass="18321">PTVSRPQESRHPVGVHPFLKAVSATFVLLQETSHLETVNESFLQVHRGIWLSFSIMTTRKLTAVIALTALAAICVLAAPPKPCNPAEHDDYDEEKEVNTCQGFSQESDCQMVLEADGCRRCHCPRACPSIYCGLRCRRVLRTGACPYCDCRRGKQVYVLGKKPST</sequence>
<dbReference type="Proteomes" id="UP001321473">
    <property type="component" value="Unassembled WGS sequence"/>
</dbReference>
<dbReference type="AlphaFoldDB" id="A0AAQ4DYH2"/>
<name>A0AAQ4DYH2_AMBAM</name>
<protein>
    <submittedName>
        <fullName evidence="1">Uncharacterized protein</fullName>
    </submittedName>
</protein>
<evidence type="ECO:0000313" key="1">
    <source>
        <dbReference type="EMBL" id="KAK8767512.1"/>
    </source>
</evidence>
<dbReference type="EMBL" id="JARKHS020025398">
    <property type="protein sequence ID" value="KAK8767512.1"/>
    <property type="molecule type" value="Genomic_DNA"/>
</dbReference>
<feature type="non-terminal residue" evidence="1">
    <location>
        <position position="1"/>
    </location>
</feature>
<gene>
    <name evidence="1" type="ORF">V5799_005717</name>
</gene>